<dbReference type="InterPro" id="IPR028978">
    <property type="entry name" value="Chorismate_lyase_/UTRA_dom_sf"/>
</dbReference>
<dbReference type="SUPFAM" id="SSF64288">
    <property type="entry name" value="Chorismate lyase-like"/>
    <property type="match status" value="1"/>
</dbReference>
<dbReference type="AlphaFoldDB" id="A0A926DIR3"/>
<dbReference type="SMART" id="SM00866">
    <property type="entry name" value="UTRA"/>
    <property type="match status" value="1"/>
</dbReference>
<dbReference type="PRINTS" id="PR00035">
    <property type="entry name" value="HTHGNTR"/>
</dbReference>
<dbReference type="Pfam" id="PF07702">
    <property type="entry name" value="UTRA"/>
    <property type="match status" value="1"/>
</dbReference>
<keyword evidence="2" id="KW-0238">DNA-binding</keyword>
<dbReference type="Pfam" id="PF00392">
    <property type="entry name" value="GntR"/>
    <property type="match status" value="1"/>
</dbReference>
<evidence type="ECO:0000313" key="6">
    <source>
        <dbReference type="Proteomes" id="UP000617951"/>
    </source>
</evidence>
<dbReference type="FunFam" id="1.10.10.10:FF:000079">
    <property type="entry name" value="GntR family transcriptional regulator"/>
    <property type="match status" value="1"/>
</dbReference>
<dbReference type="GO" id="GO:0003700">
    <property type="term" value="F:DNA-binding transcription factor activity"/>
    <property type="evidence" value="ECO:0007669"/>
    <property type="project" value="InterPro"/>
</dbReference>
<gene>
    <name evidence="5" type="ORF">H8693_06230</name>
</gene>
<proteinExistence type="predicted"/>
<evidence type="ECO:0000313" key="5">
    <source>
        <dbReference type="EMBL" id="MBC8538527.1"/>
    </source>
</evidence>
<reference evidence="5" key="1">
    <citation type="submission" date="2020-08" db="EMBL/GenBank/DDBJ databases">
        <title>Genome public.</title>
        <authorList>
            <person name="Liu C."/>
            <person name="Sun Q."/>
        </authorList>
    </citation>
    <scope>NUCLEOTIDE SEQUENCE</scope>
    <source>
        <strain evidence="5">NSJ-63</strain>
    </source>
</reference>
<dbReference type="GO" id="GO:0045892">
    <property type="term" value="P:negative regulation of DNA-templated transcription"/>
    <property type="evidence" value="ECO:0007669"/>
    <property type="project" value="TreeGrafter"/>
</dbReference>
<dbReference type="Gene3D" id="1.10.10.10">
    <property type="entry name" value="Winged helix-like DNA-binding domain superfamily/Winged helix DNA-binding domain"/>
    <property type="match status" value="1"/>
</dbReference>
<dbReference type="InterPro" id="IPR036390">
    <property type="entry name" value="WH_DNA-bd_sf"/>
</dbReference>
<keyword evidence="6" id="KW-1185">Reference proteome</keyword>
<evidence type="ECO:0000256" key="3">
    <source>
        <dbReference type="ARBA" id="ARBA00023163"/>
    </source>
</evidence>
<comment type="caution">
    <text evidence="5">The sequence shown here is derived from an EMBL/GenBank/DDBJ whole genome shotgun (WGS) entry which is preliminary data.</text>
</comment>
<dbReference type="EMBL" id="JACRSS010000002">
    <property type="protein sequence ID" value="MBC8538527.1"/>
    <property type="molecule type" value="Genomic_DNA"/>
</dbReference>
<dbReference type="InterPro" id="IPR050679">
    <property type="entry name" value="Bact_HTH_transcr_reg"/>
</dbReference>
<dbReference type="PANTHER" id="PTHR44846">
    <property type="entry name" value="MANNOSYL-D-GLYCERATE TRANSPORT/METABOLISM SYSTEM REPRESSOR MNGR-RELATED"/>
    <property type="match status" value="1"/>
</dbReference>
<dbReference type="InterPro" id="IPR036388">
    <property type="entry name" value="WH-like_DNA-bd_sf"/>
</dbReference>
<dbReference type="CDD" id="cd07377">
    <property type="entry name" value="WHTH_GntR"/>
    <property type="match status" value="1"/>
</dbReference>
<dbReference type="InterPro" id="IPR011663">
    <property type="entry name" value="UTRA"/>
</dbReference>
<dbReference type="SMART" id="SM00345">
    <property type="entry name" value="HTH_GNTR"/>
    <property type="match status" value="1"/>
</dbReference>
<dbReference type="GO" id="GO:0003677">
    <property type="term" value="F:DNA binding"/>
    <property type="evidence" value="ECO:0007669"/>
    <property type="project" value="UniProtKB-KW"/>
</dbReference>
<evidence type="ECO:0000259" key="4">
    <source>
        <dbReference type="PROSITE" id="PS50949"/>
    </source>
</evidence>
<protein>
    <submittedName>
        <fullName evidence="5">GntR family transcriptional regulator</fullName>
    </submittedName>
</protein>
<name>A0A926DIR3_9FIRM</name>
<dbReference type="Proteomes" id="UP000617951">
    <property type="component" value="Unassembled WGS sequence"/>
</dbReference>
<dbReference type="InterPro" id="IPR000524">
    <property type="entry name" value="Tscrpt_reg_HTH_GntR"/>
</dbReference>
<dbReference type="PANTHER" id="PTHR44846:SF1">
    <property type="entry name" value="MANNOSYL-D-GLYCERATE TRANSPORT_METABOLISM SYSTEM REPRESSOR MNGR-RELATED"/>
    <property type="match status" value="1"/>
</dbReference>
<dbReference type="Gene3D" id="3.40.1410.10">
    <property type="entry name" value="Chorismate lyase-like"/>
    <property type="match status" value="1"/>
</dbReference>
<dbReference type="SUPFAM" id="SSF46785">
    <property type="entry name" value="Winged helix' DNA-binding domain"/>
    <property type="match status" value="1"/>
</dbReference>
<keyword evidence="3" id="KW-0804">Transcription</keyword>
<dbReference type="PROSITE" id="PS50949">
    <property type="entry name" value="HTH_GNTR"/>
    <property type="match status" value="1"/>
</dbReference>
<evidence type="ECO:0000256" key="2">
    <source>
        <dbReference type="ARBA" id="ARBA00023125"/>
    </source>
</evidence>
<feature type="domain" description="HTH gntR-type" evidence="4">
    <location>
        <begin position="16"/>
        <end position="84"/>
    </location>
</feature>
<organism evidence="5 6">
    <name type="scientific">Guopingia tenuis</name>
    <dbReference type="NCBI Taxonomy" id="2763656"/>
    <lineage>
        <taxon>Bacteria</taxon>
        <taxon>Bacillati</taxon>
        <taxon>Bacillota</taxon>
        <taxon>Clostridia</taxon>
        <taxon>Christensenellales</taxon>
        <taxon>Christensenellaceae</taxon>
        <taxon>Guopingia</taxon>
    </lineage>
</organism>
<evidence type="ECO:0000256" key="1">
    <source>
        <dbReference type="ARBA" id="ARBA00023015"/>
    </source>
</evidence>
<dbReference type="RefSeq" id="WP_178621394.1">
    <property type="nucleotide sequence ID" value="NZ_JACRSS010000002.1"/>
</dbReference>
<accession>A0A926DIR3</accession>
<keyword evidence="1" id="KW-0805">Transcription regulation</keyword>
<sequence length="250" mass="28608">MDAIYYQCKLDRKIPVPLYYQLKQFMVDQIEAGVLKEGDPVPSEEELCSILNVSRATIRQAFSELVNEGKLRRQKAKGTFIAKPKIQGSFFQTISSFNDEMRAKGLVPSTKVLDFRVAREEEAAKKLGLDAQAPIIHLKRLRYADAEPMVFVETYLSYQKYSLLLQENLEENSLYAVLDKCYQEAVHKVSRILHVELADRPLARLLHIDSGSPIYTVATSSFTKAGQPVAYSISKYRGDRNEFRVDLYRE</sequence>